<organism evidence="1 2">
    <name type="scientific">Winogradskyella flava</name>
    <dbReference type="NCBI Taxonomy" id="1884876"/>
    <lineage>
        <taxon>Bacteria</taxon>
        <taxon>Pseudomonadati</taxon>
        <taxon>Bacteroidota</taxon>
        <taxon>Flavobacteriia</taxon>
        <taxon>Flavobacteriales</taxon>
        <taxon>Flavobacteriaceae</taxon>
        <taxon>Winogradskyella</taxon>
    </lineage>
</organism>
<protein>
    <submittedName>
        <fullName evidence="1">Uncharacterized protein</fullName>
    </submittedName>
</protein>
<accession>A0A842IU08</accession>
<dbReference type="AlphaFoldDB" id="A0A842IU08"/>
<reference evidence="1" key="1">
    <citation type="submission" date="2020-08" db="EMBL/GenBank/DDBJ databases">
        <title>Winogradskyella ouciana sp. nov., isolated from the hadal seawater of the Mariana Trench.</title>
        <authorList>
            <person name="He X."/>
        </authorList>
    </citation>
    <scope>NUCLEOTIDE SEQUENCE [LARGE SCALE GENOMIC DNA]</scope>
    <source>
        <strain evidence="1">KCTC 52348</strain>
    </source>
</reference>
<name>A0A842IU08_9FLAO</name>
<sequence>MKKNQEHRNTNGIGASKTLKMLVLVVTIAFSSVLSASTNPVEKAEPTSVTETVGDLLKNPDFQLNEDIGAMVEIVINQNDEMVVLSVDTKSETVEKYIKSRLNYKKISKEVLDYRKSFKIPVRILKSKF</sequence>
<keyword evidence="2" id="KW-1185">Reference proteome</keyword>
<dbReference type="Proteomes" id="UP000533900">
    <property type="component" value="Unassembled WGS sequence"/>
</dbReference>
<dbReference type="EMBL" id="JACLCP010000003">
    <property type="protein sequence ID" value="MBC2845639.1"/>
    <property type="molecule type" value="Genomic_DNA"/>
</dbReference>
<comment type="caution">
    <text evidence="1">The sequence shown here is derived from an EMBL/GenBank/DDBJ whole genome shotgun (WGS) entry which is preliminary data.</text>
</comment>
<proteinExistence type="predicted"/>
<evidence type="ECO:0000313" key="2">
    <source>
        <dbReference type="Proteomes" id="UP000533900"/>
    </source>
</evidence>
<gene>
    <name evidence="1" type="ORF">H7F21_11095</name>
</gene>
<evidence type="ECO:0000313" key="1">
    <source>
        <dbReference type="EMBL" id="MBC2845639.1"/>
    </source>
</evidence>
<dbReference type="RefSeq" id="WP_185789358.1">
    <property type="nucleotide sequence ID" value="NZ_JACLCP010000003.1"/>
</dbReference>